<gene>
    <name evidence="1" type="ORF">SMU82_05762</name>
</gene>
<accession>A0A829BIZ6</accession>
<dbReference type="EMBL" id="AHSR01000023">
    <property type="protein sequence ID" value="EMC23861.1"/>
    <property type="molecule type" value="Genomic_DNA"/>
</dbReference>
<proteinExistence type="predicted"/>
<comment type="caution">
    <text evidence="1">The sequence shown here is derived from an EMBL/GenBank/DDBJ whole genome shotgun (WGS) entry which is preliminary data.</text>
</comment>
<evidence type="ECO:0000313" key="2">
    <source>
        <dbReference type="Proteomes" id="UP000011676"/>
    </source>
</evidence>
<sequence>MKIQKKSLSEISKKPIKRLILIRDEESPHITAQEMAAFRKKLNQSMKFV</sequence>
<name>A0A829BIZ6_STRMG</name>
<reference evidence="1 2" key="1">
    <citation type="journal article" date="2013" name="Mol. Biol. Evol.">
        <title>Evolutionary and population genomics of the cavity causing bacteria Streptococcus mutans.</title>
        <authorList>
            <person name="Cornejo O.E."/>
            <person name="Lefebure T."/>
            <person name="Pavinski Bitar P.D."/>
            <person name="Lang P."/>
            <person name="Richards V.P."/>
            <person name="Eilertson K."/>
            <person name="Do T."/>
            <person name="Beighton D."/>
            <person name="Zeng L."/>
            <person name="Ahn S.J."/>
            <person name="Burne R.A."/>
            <person name="Siepel A."/>
            <person name="Bustamante C.D."/>
            <person name="Stanhope M.J."/>
        </authorList>
    </citation>
    <scope>NUCLEOTIDE SEQUENCE [LARGE SCALE GENOMIC DNA]</scope>
    <source>
        <strain evidence="1 2">SM6</strain>
    </source>
</reference>
<evidence type="ECO:0000313" key="1">
    <source>
        <dbReference type="EMBL" id="EMC23861.1"/>
    </source>
</evidence>
<dbReference type="AlphaFoldDB" id="A0A829BIZ6"/>
<protein>
    <submittedName>
        <fullName evidence="1">Uncharacterized protein</fullName>
    </submittedName>
</protein>
<organism evidence="1 2">
    <name type="scientific">Streptococcus mutans SM6</name>
    <dbReference type="NCBI Taxonomy" id="857119"/>
    <lineage>
        <taxon>Bacteria</taxon>
        <taxon>Bacillati</taxon>
        <taxon>Bacillota</taxon>
        <taxon>Bacilli</taxon>
        <taxon>Lactobacillales</taxon>
        <taxon>Streptococcaceae</taxon>
        <taxon>Streptococcus</taxon>
    </lineage>
</organism>
<dbReference type="Proteomes" id="UP000011676">
    <property type="component" value="Unassembled WGS sequence"/>
</dbReference>